<feature type="compositionally biased region" description="Basic and acidic residues" evidence="10">
    <location>
        <begin position="213"/>
        <end position="222"/>
    </location>
</feature>
<dbReference type="Proteomes" id="UP000015453">
    <property type="component" value="Unassembled WGS sequence"/>
</dbReference>
<evidence type="ECO:0000256" key="10">
    <source>
        <dbReference type="SAM" id="MobiDB-lite"/>
    </source>
</evidence>
<dbReference type="GO" id="GO:0003743">
    <property type="term" value="F:translation initiation factor activity"/>
    <property type="evidence" value="ECO:0007669"/>
    <property type="project" value="UniProtKB-KW"/>
</dbReference>
<feature type="non-terminal residue" evidence="11">
    <location>
        <position position="613"/>
    </location>
</feature>
<keyword evidence="4" id="KW-0396">Initiation factor</keyword>
<evidence type="ECO:0000256" key="3">
    <source>
        <dbReference type="ARBA" id="ARBA00022490"/>
    </source>
</evidence>
<keyword evidence="12" id="KW-1185">Reference proteome</keyword>
<sequence>MDSRQGLRGVIDPRFRRVGFFSQTGQPRADPTDAEPVSDISPASNSMSPVMIPPPRYAQQLHPFGAAESSSYRVGSYKQSEFLSPSIYTDNSDDLEQSAASSPSVLFTIAVSDQENPPNPATGNHNRNQINRINSRSVEAKKEKKAADSAAVKPLKEKKTTKAERRAIQEAQRAAKAAAVKGNKNGGINSSHPLSKDKEDKKPSSSGHQTQIPDDKDKKKEVAAVPPPRMQFDDDENKAVVKSKKRAAVIKQVESRNTVEPFRHLPQYEREKRLPELESDFFRMPSVHPAVYEVGMRYLAGDITDCNARCIAMLRAFQEGIRYYSVPPGKNISRDLMIKISSYVSYLVDCRPLSVSMGNAIRFFKAQISSLTWDLSETETKARLVSEIDHFITHKIILAEEAIVNLAATKISNGDVILTYGISSAVEKLLLHAHEEVGKQFRVIVVDSRPKLEGRLLLRRLVGKGISCTYTLINAISYVIREANKVFLGASSALCNGTVYSSVGSASVAMVAHRFHVPVLVCCESYKFHERVQLDSICSNELGDPNAVVEMIPGRQETGTLKGWEKTQNLQILNLIYDLMPPDFVSAIITEYGMIPPTSVPVIVREHGKEQIW</sequence>
<dbReference type="PANTHER" id="PTHR10233:SF14">
    <property type="entry name" value="TRANSLATION INITIATION FACTOR EIF-2B SUBUNIT DELTA"/>
    <property type="match status" value="1"/>
</dbReference>
<evidence type="ECO:0000256" key="6">
    <source>
        <dbReference type="ARBA" id="ARBA00044147"/>
    </source>
</evidence>
<dbReference type="OrthoDB" id="10254737at2759"/>
<evidence type="ECO:0000313" key="11">
    <source>
        <dbReference type="EMBL" id="EPS73360.1"/>
    </source>
</evidence>
<gene>
    <name evidence="11" type="ORF">M569_01395</name>
</gene>
<evidence type="ECO:0000256" key="8">
    <source>
        <dbReference type="ARBA" id="ARBA00046432"/>
    </source>
</evidence>
<evidence type="ECO:0000256" key="9">
    <source>
        <dbReference type="RuleBase" id="RU003814"/>
    </source>
</evidence>
<dbReference type="InterPro" id="IPR042529">
    <property type="entry name" value="IF_2B-like_C"/>
</dbReference>
<comment type="subunit">
    <text evidence="8">Component of the translation initiation factor 2B (eIF2B) complex which is a heterodecamer of two sets of five different subunits: alpha, beta, gamma, delta and epsilon. Subunits alpha, beta and delta comprise a regulatory subcomplex and subunits epsilon and gamma comprise a catalytic subcomplex. Within the complex, the hexameric regulatory complex resides at the center, with the two heterodimeric catalytic subcomplexes bound on opposite sides.</text>
</comment>
<dbReference type="Gene3D" id="3.40.50.10470">
    <property type="entry name" value="Translation initiation factor eif-2b, domain 2"/>
    <property type="match status" value="1"/>
</dbReference>
<evidence type="ECO:0000256" key="7">
    <source>
        <dbReference type="ARBA" id="ARBA00044356"/>
    </source>
</evidence>
<feature type="compositionally biased region" description="Basic and acidic residues" evidence="10">
    <location>
        <begin position="138"/>
        <end position="147"/>
    </location>
</feature>
<keyword evidence="3" id="KW-0963">Cytoplasm</keyword>
<dbReference type="InterPro" id="IPR037171">
    <property type="entry name" value="NagB/RpiA_transferase-like"/>
</dbReference>
<evidence type="ECO:0000256" key="5">
    <source>
        <dbReference type="ARBA" id="ARBA00022917"/>
    </source>
</evidence>
<evidence type="ECO:0000256" key="1">
    <source>
        <dbReference type="ARBA" id="ARBA00004514"/>
    </source>
</evidence>
<dbReference type="InterPro" id="IPR000649">
    <property type="entry name" value="IF-2B-related"/>
</dbReference>
<reference evidence="11 12" key="1">
    <citation type="journal article" date="2013" name="BMC Genomics">
        <title>The miniature genome of a carnivorous plant Genlisea aurea contains a low number of genes and short non-coding sequences.</title>
        <authorList>
            <person name="Leushkin E.V."/>
            <person name="Sutormin R.A."/>
            <person name="Nabieva E.R."/>
            <person name="Penin A.A."/>
            <person name="Kondrashov A.S."/>
            <person name="Logacheva M.D."/>
        </authorList>
    </citation>
    <scope>NUCLEOTIDE SEQUENCE [LARGE SCALE GENOMIC DNA]</scope>
</reference>
<comment type="caution">
    <text evidence="11">The sequence shown here is derived from an EMBL/GenBank/DDBJ whole genome shotgun (WGS) entry which is preliminary data.</text>
</comment>
<protein>
    <recommendedName>
        <fullName evidence="6">Translation initiation factor eIF2B subunit delta</fullName>
    </recommendedName>
    <alternativeName>
        <fullName evidence="7">eIF2B GDP-GTP exchange factor subunit delta</fullName>
    </alternativeName>
</protein>
<feature type="region of interest" description="Disordered" evidence="10">
    <location>
        <begin position="113"/>
        <end position="222"/>
    </location>
</feature>
<proteinExistence type="inferred from homology"/>
<evidence type="ECO:0000313" key="12">
    <source>
        <dbReference type="Proteomes" id="UP000015453"/>
    </source>
</evidence>
<evidence type="ECO:0000256" key="4">
    <source>
        <dbReference type="ARBA" id="ARBA00022540"/>
    </source>
</evidence>
<feature type="compositionally biased region" description="Low complexity" evidence="10">
    <location>
        <begin position="169"/>
        <end position="179"/>
    </location>
</feature>
<keyword evidence="5" id="KW-0648">Protein biosynthesis</keyword>
<dbReference type="AlphaFoldDB" id="S8D1Z3"/>
<dbReference type="EMBL" id="AUSU01000451">
    <property type="protein sequence ID" value="EPS73360.1"/>
    <property type="molecule type" value="Genomic_DNA"/>
</dbReference>
<dbReference type="SUPFAM" id="SSF100950">
    <property type="entry name" value="NagB/RpiA/CoA transferase-like"/>
    <property type="match status" value="1"/>
</dbReference>
<dbReference type="Pfam" id="PF01008">
    <property type="entry name" value="IF-2B"/>
    <property type="match status" value="1"/>
</dbReference>
<evidence type="ECO:0000256" key="2">
    <source>
        <dbReference type="ARBA" id="ARBA00007251"/>
    </source>
</evidence>
<feature type="region of interest" description="Disordered" evidence="10">
    <location>
        <begin position="18"/>
        <end position="57"/>
    </location>
</feature>
<comment type="subcellular location">
    <subcellularLocation>
        <location evidence="1">Cytoplasm</location>
        <location evidence="1">Cytosol</location>
    </subcellularLocation>
</comment>
<dbReference type="PANTHER" id="PTHR10233">
    <property type="entry name" value="TRANSLATION INITIATION FACTOR EIF-2B"/>
    <property type="match status" value="1"/>
</dbReference>
<feature type="compositionally biased region" description="Basic and acidic residues" evidence="10">
    <location>
        <begin position="194"/>
        <end position="203"/>
    </location>
</feature>
<dbReference type="GO" id="GO:0005829">
    <property type="term" value="C:cytosol"/>
    <property type="evidence" value="ECO:0007669"/>
    <property type="project" value="UniProtKB-SubCell"/>
</dbReference>
<organism evidence="11 12">
    <name type="scientific">Genlisea aurea</name>
    <dbReference type="NCBI Taxonomy" id="192259"/>
    <lineage>
        <taxon>Eukaryota</taxon>
        <taxon>Viridiplantae</taxon>
        <taxon>Streptophyta</taxon>
        <taxon>Embryophyta</taxon>
        <taxon>Tracheophyta</taxon>
        <taxon>Spermatophyta</taxon>
        <taxon>Magnoliopsida</taxon>
        <taxon>eudicotyledons</taxon>
        <taxon>Gunneridae</taxon>
        <taxon>Pentapetalae</taxon>
        <taxon>asterids</taxon>
        <taxon>lamiids</taxon>
        <taxon>Lamiales</taxon>
        <taxon>Lentibulariaceae</taxon>
        <taxon>Genlisea</taxon>
    </lineage>
</organism>
<feature type="compositionally biased region" description="Basic and acidic residues" evidence="10">
    <location>
        <begin position="154"/>
        <end position="168"/>
    </location>
</feature>
<accession>S8D1Z3</accession>
<name>S8D1Z3_9LAMI</name>
<feature type="compositionally biased region" description="Low complexity" evidence="10">
    <location>
        <begin position="124"/>
        <end position="137"/>
    </location>
</feature>
<comment type="similarity">
    <text evidence="2 9">Belongs to the eIF-2B alpha/beta/delta subunits family.</text>
</comment>